<evidence type="ECO:0000256" key="1">
    <source>
        <dbReference type="SAM" id="MobiDB-lite"/>
    </source>
</evidence>
<evidence type="ECO:0000313" key="2">
    <source>
        <dbReference type="EMBL" id="JAD82628.1"/>
    </source>
</evidence>
<protein>
    <submittedName>
        <fullName evidence="2">Similar to GRV2 (KATAMARI2)</fullName>
    </submittedName>
</protein>
<organism evidence="2">
    <name type="scientific">Arundo donax</name>
    <name type="common">Giant reed</name>
    <name type="synonym">Donax arundinaceus</name>
    <dbReference type="NCBI Taxonomy" id="35708"/>
    <lineage>
        <taxon>Eukaryota</taxon>
        <taxon>Viridiplantae</taxon>
        <taxon>Streptophyta</taxon>
        <taxon>Embryophyta</taxon>
        <taxon>Tracheophyta</taxon>
        <taxon>Spermatophyta</taxon>
        <taxon>Magnoliopsida</taxon>
        <taxon>Liliopsida</taxon>
        <taxon>Poales</taxon>
        <taxon>Poaceae</taxon>
        <taxon>PACMAD clade</taxon>
        <taxon>Arundinoideae</taxon>
        <taxon>Arundineae</taxon>
        <taxon>Arundo</taxon>
    </lineage>
</organism>
<dbReference type="EMBL" id="GBRH01215267">
    <property type="protein sequence ID" value="JAD82628.1"/>
    <property type="molecule type" value="Transcribed_RNA"/>
</dbReference>
<dbReference type="AlphaFoldDB" id="A0A0A9D7I2"/>
<reference evidence="2" key="2">
    <citation type="journal article" date="2015" name="Data Brief">
        <title>Shoot transcriptome of the giant reed, Arundo donax.</title>
        <authorList>
            <person name="Barrero R.A."/>
            <person name="Guerrero F.D."/>
            <person name="Moolhuijzen P."/>
            <person name="Goolsby J.A."/>
            <person name="Tidwell J."/>
            <person name="Bellgard S.E."/>
            <person name="Bellgard M.I."/>
        </authorList>
    </citation>
    <scope>NUCLEOTIDE SEQUENCE</scope>
    <source>
        <tissue evidence="2">Shoot tissue taken approximately 20 cm above the soil surface</tissue>
    </source>
</reference>
<name>A0A0A9D7I2_ARUDO</name>
<feature type="compositionally biased region" description="Basic and acidic residues" evidence="1">
    <location>
        <begin position="1"/>
        <end position="17"/>
    </location>
</feature>
<feature type="region of interest" description="Disordered" evidence="1">
    <location>
        <begin position="102"/>
        <end position="122"/>
    </location>
</feature>
<accession>A0A0A9D7I2</accession>
<feature type="region of interest" description="Disordered" evidence="1">
    <location>
        <begin position="1"/>
        <end position="26"/>
    </location>
</feature>
<reference evidence="2" key="1">
    <citation type="submission" date="2014-09" db="EMBL/GenBank/DDBJ databases">
        <authorList>
            <person name="Magalhaes I.L.F."/>
            <person name="Oliveira U."/>
            <person name="Santos F.R."/>
            <person name="Vidigal T.H.D.A."/>
            <person name="Brescovit A.D."/>
            <person name="Santos A.J."/>
        </authorList>
    </citation>
    <scope>NUCLEOTIDE SEQUENCE</scope>
    <source>
        <tissue evidence="2">Shoot tissue taken approximately 20 cm above the soil surface</tissue>
    </source>
</reference>
<proteinExistence type="predicted"/>
<sequence length="156" mass="15367">MTRRLKELNTHRSDLKFEGGPLVGASAEVEDREVDGGVDGAEAVELGEDPGAERGGEAHGLELAAGIGAYGERELVGGSDGLGAVELGAGIVGVGEVERGRVERNDAGGGDAEDPAVPAPPRVLDDEVAGEVLRLLGGGRGLGGGGGVAAGEVHGG</sequence>